<proteinExistence type="predicted"/>
<dbReference type="Gene3D" id="3.40.50.1010">
    <property type="entry name" value="5'-nuclease"/>
    <property type="match status" value="1"/>
</dbReference>
<feature type="domain" description="PIN" evidence="1">
    <location>
        <begin position="7"/>
        <end position="112"/>
    </location>
</feature>
<dbReference type="EMBL" id="VJZT01000025">
    <property type="protein sequence ID" value="TRX35251.1"/>
    <property type="molecule type" value="Genomic_DNA"/>
</dbReference>
<evidence type="ECO:0000313" key="2">
    <source>
        <dbReference type="EMBL" id="TRX35251.1"/>
    </source>
</evidence>
<accession>A0A553DR45</accession>
<comment type="caution">
    <text evidence="2">The sequence shown here is derived from an EMBL/GenBank/DDBJ whole genome shotgun (WGS) entry which is preliminary data.</text>
</comment>
<reference evidence="2 3" key="1">
    <citation type="submission" date="2019-07" db="EMBL/GenBank/DDBJ databases">
        <title>Novel species of Flavobacterium.</title>
        <authorList>
            <person name="Liu Q."/>
            <person name="Xin Y.-H."/>
        </authorList>
    </citation>
    <scope>NUCLEOTIDE SEQUENCE [LARGE SCALE GENOMIC DNA]</scope>
    <source>
        <strain evidence="2 3">LB1R34</strain>
    </source>
</reference>
<dbReference type="Proteomes" id="UP000316371">
    <property type="component" value="Unassembled WGS sequence"/>
</dbReference>
<dbReference type="SUPFAM" id="SSF88723">
    <property type="entry name" value="PIN domain-like"/>
    <property type="match status" value="1"/>
</dbReference>
<evidence type="ECO:0000259" key="1">
    <source>
        <dbReference type="Pfam" id="PF01850"/>
    </source>
</evidence>
<keyword evidence="3" id="KW-1185">Reference proteome</keyword>
<gene>
    <name evidence="2" type="ORF">FNW21_15275</name>
</gene>
<evidence type="ECO:0000313" key="3">
    <source>
        <dbReference type="Proteomes" id="UP000316371"/>
    </source>
</evidence>
<sequence length="120" mass="13736">MKIDFLADTNFLINLHEGKPFIEPFLDYVFGISFISEIELLGHKGISTNEENELKQLLGDCFVFNFSNDLKEQTILLRQKYAIKLPDAIIASTSIIFQIPLITSDQGFKKIKEIDLILLE</sequence>
<dbReference type="InterPro" id="IPR002716">
    <property type="entry name" value="PIN_dom"/>
</dbReference>
<protein>
    <submittedName>
        <fullName evidence="2">Type II toxin-antitoxin system VapC family toxin</fullName>
    </submittedName>
</protein>
<dbReference type="AlphaFoldDB" id="A0A553DR45"/>
<dbReference type="InterPro" id="IPR029060">
    <property type="entry name" value="PIN-like_dom_sf"/>
</dbReference>
<dbReference type="Pfam" id="PF01850">
    <property type="entry name" value="PIN"/>
    <property type="match status" value="1"/>
</dbReference>
<dbReference type="OrthoDB" id="676982at2"/>
<dbReference type="RefSeq" id="WP_144257621.1">
    <property type="nucleotide sequence ID" value="NZ_VJZT01000025.1"/>
</dbReference>
<name>A0A553DR45_9FLAO</name>
<organism evidence="2 3">
    <name type="scientific">Flavobacterium restrictum</name>
    <dbReference type="NCBI Taxonomy" id="2594428"/>
    <lineage>
        <taxon>Bacteria</taxon>
        <taxon>Pseudomonadati</taxon>
        <taxon>Bacteroidota</taxon>
        <taxon>Flavobacteriia</taxon>
        <taxon>Flavobacteriales</taxon>
        <taxon>Flavobacteriaceae</taxon>
        <taxon>Flavobacterium</taxon>
    </lineage>
</organism>